<feature type="domain" description="DUF4935" evidence="1">
    <location>
        <begin position="5"/>
        <end position="161"/>
    </location>
</feature>
<reference evidence="2" key="1">
    <citation type="journal article" date="2012" name="Science">
        <title>Fermentation, hydrogen, and sulfur metabolism in multiple uncultivated bacterial phyla.</title>
        <authorList>
            <person name="Wrighton K.C."/>
            <person name="Thomas B.C."/>
            <person name="Sharon I."/>
            <person name="Miller C.S."/>
            <person name="Castelle C.J."/>
            <person name="VerBerkmoes N.C."/>
            <person name="Wilkins M.J."/>
            <person name="Hettich R.L."/>
            <person name="Lipton M.S."/>
            <person name="Williams K.H."/>
            <person name="Long P.E."/>
            <person name="Banfield J.F."/>
        </authorList>
    </citation>
    <scope>NUCLEOTIDE SEQUENCE [LARGE SCALE GENOMIC DNA]</scope>
</reference>
<protein>
    <recommendedName>
        <fullName evidence="1">DUF4935 domain-containing protein</fullName>
    </recommendedName>
</protein>
<dbReference type="EMBL" id="AMFJ01036233">
    <property type="protein sequence ID" value="EKD24503.1"/>
    <property type="molecule type" value="Genomic_DNA"/>
</dbReference>
<sequence>MTEKVIFDTNKLRDKEANLWFFFGNRGDLEKFSKVSEIIIPDMVIEELKRQKKRSLENKKQSFLENPIHWILGTSKPERENFDIASHIQKLEDAENISYSVIKLTDYSVIEQMKELALQKAAPFENGENTDKWFKDAYTYFTVLEYLKTIEDSYVFFVCKDGRLVEAFDGNERVRVVSDFDEFEKQRISYFQEEYFLKEMSTRINFPVNTKDVVWAWLNISGNRVVKIISEWPTFLVEVDFSTKEIIDHIIEEVLIEEDSLSDAINYLIHSRNFDETDFYVGQLMPYTQYFTDQQIIELLEASTSNNQIYRIAEKDDLKSFFKSLFEHKKNSLGDETKKLFIKYFWE</sequence>
<proteinExistence type="predicted"/>
<evidence type="ECO:0000259" key="1">
    <source>
        <dbReference type="Pfam" id="PF16289"/>
    </source>
</evidence>
<evidence type="ECO:0000313" key="2">
    <source>
        <dbReference type="EMBL" id="EKD24503.1"/>
    </source>
</evidence>
<organism evidence="2">
    <name type="scientific">uncultured bacterium</name>
    <name type="common">gcode 4</name>
    <dbReference type="NCBI Taxonomy" id="1234023"/>
    <lineage>
        <taxon>Bacteria</taxon>
        <taxon>environmental samples</taxon>
    </lineage>
</organism>
<comment type="caution">
    <text evidence="2">The sequence shown here is derived from an EMBL/GenBank/DDBJ whole genome shotgun (WGS) entry which is preliminary data.</text>
</comment>
<dbReference type="Pfam" id="PF16289">
    <property type="entry name" value="PIN_12"/>
    <property type="match status" value="1"/>
</dbReference>
<dbReference type="InterPro" id="IPR032557">
    <property type="entry name" value="DUF4935"/>
</dbReference>
<dbReference type="AlphaFoldDB" id="K1XVK4"/>
<gene>
    <name evidence="2" type="ORF">ACD_80C00226G0006</name>
</gene>
<accession>K1XVK4</accession>
<name>K1XVK4_9BACT</name>